<protein>
    <recommendedName>
        <fullName evidence="1">DUF397 domain-containing protein</fullName>
    </recommendedName>
</protein>
<dbReference type="Pfam" id="PF04149">
    <property type="entry name" value="DUF397"/>
    <property type="match status" value="1"/>
</dbReference>
<sequence>MGFEDKRARWKTCSHSGNEDCVAVARLGSVGVRDSKVVDGPIVTMPPAAWRALLDGVRLR</sequence>
<dbReference type="EMBL" id="BIFH01000015">
    <property type="protein sequence ID" value="GCD94107.1"/>
    <property type="molecule type" value="Genomic_DNA"/>
</dbReference>
<organism evidence="2 3">
    <name type="scientific">Embleya hyalina</name>
    <dbReference type="NCBI Taxonomy" id="516124"/>
    <lineage>
        <taxon>Bacteria</taxon>
        <taxon>Bacillati</taxon>
        <taxon>Actinomycetota</taxon>
        <taxon>Actinomycetes</taxon>
        <taxon>Kitasatosporales</taxon>
        <taxon>Streptomycetaceae</taxon>
        <taxon>Embleya</taxon>
    </lineage>
</organism>
<reference evidence="2 3" key="1">
    <citation type="submission" date="2018-12" db="EMBL/GenBank/DDBJ databases">
        <title>Draft genome sequence of Embleya hyalina NBRC 13850T.</title>
        <authorList>
            <person name="Komaki H."/>
            <person name="Hosoyama A."/>
            <person name="Kimura A."/>
            <person name="Ichikawa N."/>
            <person name="Tamura T."/>
        </authorList>
    </citation>
    <scope>NUCLEOTIDE SEQUENCE [LARGE SCALE GENOMIC DNA]</scope>
    <source>
        <strain evidence="2 3">NBRC 13850</strain>
    </source>
</reference>
<dbReference type="AlphaFoldDB" id="A0A401YHQ4"/>
<evidence type="ECO:0000313" key="3">
    <source>
        <dbReference type="Proteomes" id="UP000286931"/>
    </source>
</evidence>
<evidence type="ECO:0000313" key="2">
    <source>
        <dbReference type="EMBL" id="GCD94107.1"/>
    </source>
</evidence>
<dbReference type="RefSeq" id="WP_126636328.1">
    <property type="nucleotide sequence ID" value="NZ_BIFH01000015.1"/>
</dbReference>
<evidence type="ECO:0000259" key="1">
    <source>
        <dbReference type="Pfam" id="PF04149"/>
    </source>
</evidence>
<dbReference type="Proteomes" id="UP000286931">
    <property type="component" value="Unassembled WGS sequence"/>
</dbReference>
<dbReference type="InterPro" id="IPR007278">
    <property type="entry name" value="DUF397"/>
</dbReference>
<dbReference type="OrthoDB" id="4299240at2"/>
<comment type="caution">
    <text evidence="2">The sequence shown here is derived from an EMBL/GenBank/DDBJ whole genome shotgun (WGS) entry which is preliminary data.</text>
</comment>
<proteinExistence type="predicted"/>
<keyword evidence="3" id="KW-1185">Reference proteome</keyword>
<gene>
    <name evidence="2" type="ORF">EHYA_01764</name>
</gene>
<feature type="domain" description="DUF397" evidence="1">
    <location>
        <begin position="8"/>
        <end position="58"/>
    </location>
</feature>
<accession>A0A401YHQ4</accession>
<name>A0A401YHQ4_9ACTN</name>